<evidence type="ECO:0000259" key="3">
    <source>
        <dbReference type="Pfam" id="PF22786"/>
    </source>
</evidence>
<organism evidence="6 7">
    <name type="scientific">Pseudocercospora fuligena</name>
    <dbReference type="NCBI Taxonomy" id="685502"/>
    <lineage>
        <taxon>Eukaryota</taxon>
        <taxon>Fungi</taxon>
        <taxon>Dikarya</taxon>
        <taxon>Ascomycota</taxon>
        <taxon>Pezizomycotina</taxon>
        <taxon>Dothideomycetes</taxon>
        <taxon>Dothideomycetidae</taxon>
        <taxon>Mycosphaerellales</taxon>
        <taxon>Mycosphaerellaceae</taxon>
        <taxon>Pseudocercospora</taxon>
    </lineage>
</organism>
<comment type="caution">
    <text evidence="6">The sequence shown here is derived from an EMBL/GenBank/DDBJ whole genome shotgun (WGS) entry which is preliminary data.</text>
</comment>
<feature type="region of interest" description="Disordered" evidence="1">
    <location>
        <begin position="1"/>
        <end position="59"/>
    </location>
</feature>
<evidence type="ECO:0008006" key="8">
    <source>
        <dbReference type="Google" id="ProtNLM"/>
    </source>
</evidence>
<evidence type="ECO:0000256" key="2">
    <source>
        <dbReference type="SAM" id="Phobius"/>
    </source>
</evidence>
<feature type="domain" description="Tag1-like fourth Ig-like" evidence="4">
    <location>
        <begin position="600"/>
        <end position="716"/>
    </location>
</feature>
<feature type="domain" description="Tag1-like fifth Ig-like" evidence="5">
    <location>
        <begin position="745"/>
        <end position="863"/>
    </location>
</feature>
<dbReference type="Pfam" id="PF26150">
    <property type="entry name" value="LEA-2_4"/>
    <property type="match status" value="1"/>
</dbReference>
<dbReference type="GO" id="GO:0000329">
    <property type="term" value="C:fungal-type vacuole membrane"/>
    <property type="evidence" value="ECO:0007669"/>
    <property type="project" value="InterPro"/>
</dbReference>
<dbReference type="Pfam" id="PF26153">
    <property type="entry name" value="LEA-2L_5"/>
    <property type="match status" value="1"/>
</dbReference>
<keyword evidence="2" id="KW-0812">Transmembrane</keyword>
<dbReference type="Pfam" id="PF22786">
    <property type="entry name" value="Tag1_C"/>
    <property type="match status" value="1"/>
</dbReference>
<dbReference type="InterPro" id="IPR059066">
    <property type="entry name" value="Ig_Tag1-like_5th"/>
</dbReference>
<keyword evidence="2" id="KW-0472">Membrane</keyword>
<evidence type="ECO:0000256" key="1">
    <source>
        <dbReference type="SAM" id="MobiDB-lite"/>
    </source>
</evidence>
<protein>
    <recommendedName>
        <fullName evidence="8">Pre-rrna processing protein</fullName>
    </recommendedName>
</protein>
<dbReference type="PANTHER" id="PTHR35895:SF3">
    <property type="entry name" value="PRE-RRNA PROCESSING PROTEIN"/>
    <property type="match status" value="1"/>
</dbReference>
<dbReference type="AlphaFoldDB" id="A0A8H6VD14"/>
<sequence length="875" mass="95519">MAANGEPEPTRQQEDESDIRDVEDGPTESSPLLPRDVTHNDQSQPHREQSATSSLKSVLGNKNGKRRWPSLIALLLLCVLAALIIVFAFVAPSAVEQYAAQAVVFEPTSLSIDSFTATGVRARVQGNFKLDSSRVERDDIRNLGKFCTWIAREAETGESDVQVSLPEYGNVVLGTAHVPPIKVYLRDQHITGVDFLADLEPGNVDGIRRIANDWIDGRLGQLRVVGKASVPIKSGSISLGRQIVKQEMLFDNKDIPTLPAYKIQKLNLREVEIPSGTGMAADVSLKVHNDYPVDFAVPPLGFGILVDNCEKSDPYIMVADALTHELNIHPKQDVEVNVTGTIRQLPSLLTEDCPGTNKSPLDNLIAHYIHGKTTTVYVQGSDSPSLDTPKWITDLMKDITVPVPIPGRTFGHLIKNFSLTDTHFSLPDPWAEPDTPESNPRISAKVRALVALPEEMNFNISVGKVRADADVFYKGKKLGRLDLSKWQAANSTRVPPASKDDGPTLEVESVVKDAPLEIQDEDVFTDVIQELMFGRKTVIMTIKAEVDVGVDTALGEFAIRKIPADGQVPIKPISRPTPSPPDDDPEPPPKNGKDLLSGVKPKLVDLNVSNTTKTSLTIDAKVNVTNPTLYSASIPYVDIHILKNGSLLGHATARNLNITTGRNSFLEVTAFYAPFDFGGKVAKEVGRNLISQYISGWNTTVTLQMHENSFPANPKLGRALSHFPFEIKAPRLGSQIPKDPDNGGEEEGEHFIKDATMHLLTSTATFLLLSPLKHSTLVIENLNATALYQHDDVGDIIYDVPFGVPPLAETPDHEGFLTPRLPVDWSLGSVGYDAVKKALGGTLKLAAKAEVGVKLGRWRETVWFEGGGLGVRIRL</sequence>
<feature type="region of interest" description="Disordered" evidence="1">
    <location>
        <begin position="568"/>
        <end position="597"/>
    </location>
</feature>
<dbReference type="PANTHER" id="PTHR35895">
    <property type="entry name" value="CHROMOSOME 16, WHOLE GENOME SHOTGUN SEQUENCE"/>
    <property type="match status" value="1"/>
</dbReference>
<dbReference type="InterPro" id="IPR055011">
    <property type="entry name" value="Tag1_C"/>
</dbReference>
<keyword evidence="2" id="KW-1133">Transmembrane helix</keyword>
<evidence type="ECO:0000259" key="5">
    <source>
        <dbReference type="Pfam" id="PF26153"/>
    </source>
</evidence>
<accession>A0A8H6VD14</accession>
<feature type="domain" description="Tag1 C-terminal" evidence="3">
    <location>
        <begin position="456"/>
        <end position="571"/>
    </location>
</feature>
<dbReference type="EMBL" id="JABCIY010000267">
    <property type="protein sequence ID" value="KAF7186117.1"/>
    <property type="molecule type" value="Genomic_DNA"/>
</dbReference>
<evidence type="ECO:0000259" key="4">
    <source>
        <dbReference type="Pfam" id="PF26150"/>
    </source>
</evidence>
<gene>
    <name evidence="6" type="ORF">HII31_12532</name>
</gene>
<name>A0A8H6VD14_9PEZI</name>
<dbReference type="Pfam" id="PF26174">
    <property type="entry name" value="LEA-2_1"/>
    <property type="match status" value="1"/>
</dbReference>
<dbReference type="Proteomes" id="UP000660729">
    <property type="component" value="Unassembled WGS sequence"/>
</dbReference>
<keyword evidence="7" id="KW-1185">Reference proteome</keyword>
<proteinExistence type="predicted"/>
<feature type="compositionally biased region" description="Basic and acidic residues" evidence="1">
    <location>
        <begin position="8"/>
        <end position="23"/>
    </location>
</feature>
<dbReference type="OrthoDB" id="5596576at2759"/>
<feature type="transmembrane region" description="Helical" evidence="2">
    <location>
        <begin position="71"/>
        <end position="91"/>
    </location>
</feature>
<dbReference type="InterPro" id="IPR059065">
    <property type="entry name" value="Ig_Tag1-like_4th"/>
</dbReference>
<evidence type="ECO:0000313" key="6">
    <source>
        <dbReference type="EMBL" id="KAF7186117.1"/>
    </source>
</evidence>
<dbReference type="SUPFAM" id="SSF117070">
    <property type="entry name" value="LEA14-like"/>
    <property type="match status" value="1"/>
</dbReference>
<feature type="compositionally biased region" description="Basic and acidic residues" evidence="1">
    <location>
        <begin position="36"/>
        <end position="49"/>
    </location>
</feature>
<evidence type="ECO:0000313" key="7">
    <source>
        <dbReference type="Proteomes" id="UP000660729"/>
    </source>
</evidence>
<dbReference type="InterPro" id="IPR046368">
    <property type="entry name" value="Tag1"/>
</dbReference>
<reference evidence="6" key="1">
    <citation type="submission" date="2020-04" db="EMBL/GenBank/DDBJ databases">
        <title>Draft genome resource of the tomato pathogen Pseudocercospora fuligena.</title>
        <authorList>
            <person name="Zaccaron A."/>
        </authorList>
    </citation>
    <scope>NUCLEOTIDE SEQUENCE</scope>
    <source>
        <strain evidence="6">PF001</strain>
    </source>
</reference>